<accession>A0A381JB37</accession>
<keyword evidence="2" id="KW-1185">Reference proteome</keyword>
<name>A0A381JB37_9CLOT</name>
<gene>
    <name evidence="1" type="primary">nadH2</name>
    <name evidence="1" type="ORF">NCTC9836_01942</name>
</gene>
<dbReference type="RefSeq" id="WP_115641548.1">
    <property type="nucleotide sequence ID" value="NZ_UFWZ01000001.1"/>
</dbReference>
<organism evidence="1 2">
    <name type="scientific">Clostridium putrefaciens</name>
    <dbReference type="NCBI Taxonomy" id="99675"/>
    <lineage>
        <taxon>Bacteria</taxon>
        <taxon>Bacillati</taxon>
        <taxon>Bacillota</taxon>
        <taxon>Clostridia</taxon>
        <taxon>Eubacteriales</taxon>
        <taxon>Clostridiaceae</taxon>
        <taxon>Clostridium</taxon>
    </lineage>
</organism>
<dbReference type="AlphaFoldDB" id="A0A381JB37"/>
<dbReference type="Proteomes" id="UP000254664">
    <property type="component" value="Unassembled WGS sequence"/>
</dbReference>
<protein>
    <submittedName>
        <fullName evidence="1">Flavin oxidoreductase, Old yellow enzyme family</fullName>
    </submittedName>
</protein>
<dbReference type="SUPFAM" id="SSF51395">
    <property type="entry name" value="FMN-linked oxidoreductases"/>
    <property type="match status" value="1"/>
</dbReference>
<sequence length="104" mass="11868">MRDKSNVEPIITKILNQIHGRLPLIGVGSIYTADDAIKALDTGVEFLSLGREIIMEPDWMTKVEMGKSSEIRTNLKKSDRELLKIPEPLWNTIMNTQGWFKIVE</sequence>
<dbReference type="Gene3D" id="3.20.20.70">
    <property type="entry name" value="Aldolase class I"/>
    <property type="match status" value="1"/>
</dbReference>
<evidence type="ECO:0000313" key="2">
    <source>
        <dbReference type="Proteomes" id="UP000254664"/>
    </source>
</evidence>
<dbReference type="EMBL" id="UFWZ01000001">
    <property type="protein sequence ID" value="SUY47607.1"/>
    <property type="molecule type" value="Genomic_DNA"/>
</dbReference>
<dbReference type="InterPro" id="IPR013785">
    <property type="entry name" value="Aldolase_TIM"/>
</dbReference>
<evidence type="ECO:0000313" key="1">
    <source>
        <dbReference type="EMBL" id="SUY47607.1"/>
    </source>
</evidence>
<dbReference type="OrthoDB" id="9772736at2"/>
<reference evidence="1 2" key="1">
    <citation type="submission" date="2018-06" db="EMBL/GenBank/DDBJ databases">
        <authorList>
            <consortium name="Pathogen Informatics"/>
            <person name="Doyle S."/>
        </authorList>
    </citation>
    <scope>NUCLEOTIDE SEQUENCE [LARGE SCALE GENOMIC DNA]</scope>
    <source>
        <strain evidence="1 2">NCTC9836</strain>
    </source>
</reference>
<proteinExistence type="predicted"/>